<reference evidence="7" key="1">
    <citation type="journal article" date="2019" name="Int. J. Syst. Evol. Microbiol.">
        <title>The Global Catalogue of Microorganisms (GCM) 10K type strain sequencing project: providing services to taxonomists for standard genome sequencing and annotation.</title>
        <authorList>
            <consortium name="The Broad Institute Genomics Platform"/>
            <consortium name="The Broad Institute Genome Sequencing Center for Infectious Disease"/>
            <person name="Wu L."/>
            <person name="Ma J."/>
        </authorList>
    </citation>
    <scope>NUCLEOTIDE SEQUENCE [LARGE SCALE GENOMIC DNA]</scope>
    <source>
        <strain evidence="7">JCM 17656</strain>
    </source>
</reference>
<name>A0ABP6W276_9ACTN</name>
<evidence type="ECO:0000256" key="1">
    <source>
        <dbReference type="ARBA" id="ARBA00022491"/>
    </source>
</evidence>
<dbReference type="SUPFAM" id="SSF46955">
    <property type="entry name" value="Putative DNA-binding domain"/>
    <property type="match status" value="1"/>
</dbReference>
<keyword evidence="4" id="KW-0804">Transcription</keyword>
<dbReference type="Gene3D" id="1.10.1660.10">
    <property type="match status" value="1"/>
</dbReference>
<evidence type="ECO:0000313" key="6">
    <source>
        <dbReference type="EMBL" id="GAA3544283.1"/>
    </source>
</evidence>
<dbReference type="EMBL" id="BAABCE010000005">
    <property type="protein sequence ID" value="GAA3544283.1"/>
    <property type="molecule type" value="Genomic_DNA"/>
</dbReference>
<dbReference type="InterPro" id="IPR000551">
    <property type="entry name" value="MerR-type_HTH_dom"/>
</dbReference>
<keyword evidence="7" id="KW-1185">Reference proteome</keyword>
<evidence type="ECO:0000259" key="5">
    <source>
        <dbReference type="PROSITE" id="PS50937"/>
    </source>
</evidence>
<evidence type="ECO:0000256" key="2">
    <source>
        <dbReference type="ARBA" id="ARBA00023015"/>
    </source>
</evidence>
<organism evidence="6 7">
    <name type="scientific">Streptomyces osmaniensis</name>
    <dbReference type="NCBI Taxonomy" id="593134"/>
    <lineage>
        <taxon>Bacteria</taxon>
        <taxon>Bacillati</taxon>
        <taxon>Actinomycetota</taxon>
        <taxon>Actinomycetes</taxon>
        <taxon>Kitasatosporales</taxon>
        <taxon>Streptomycetaceae</taxon>
        <taxon>Streptomyces</taxon>
    </lineage>
</organism>
<keyword evidence="2" id="KW-0805">Transcription regulation</keyword>
<evidence type="ECO:0000256" key="4">
    <source>
        <dbReference type="ARBA" id="ARBA00023163"/>
    </source>
</evidence>
<proteinExistence type="predicted"/>
<feature type="domain" description="HTH merR-type" evidence="5">
    <location>
        <begin position="21"/>
        <end position="89"/>
    </location>
</feature>
<keyword evidence="3" id="KW-0238">DNA-binding</keyword>
<dbReference type="PRINTS" id="PR00040">
    <property type="entry name" value="HTHMERR"/>
</dbReference>
<evidence type="ECO:0000313" key="7">
    <source>
        <dbReference type="Proteomes" id="UP001500707"/>
    </source>
</evidence>
<dbReference type="InterPro" id="IPR047057">
    <property type="entry name" value="MerR_fam"/>
</dbReference>
<dbReference type="CDD" id="cd00592">
    <property type="entry name" value="HTH_MerR-like"/>
    <property type="match status" value="1"/>
</dbReference>
<comment type="caution">
    <text evidence="6">The sequence shown here is derived from an EMBL/GenBank/DDBJ whole genome shotgun (WGS) entry which is preliminary data.</text>
</comment>
<sequence length="147" mass="15910">MDVMLRLNVGMKSSQHSGVGTLSIGALAARFGLATHVLRHWEAMGLLHPGRDAGGRRRYGPDDVTRVATILILKEAGLGLTTIRSLSTTVDRATRQEILRPAAEELRTRIAAAQASLALIEGGLNCEHEEVTQCPNYQRLIAERTGS</sequence>
<dbReference type="PANTHER" id="PTHR30204:SF69">
    <property type="entry name" value="MERR-FAMILY TRANSCRIPTIONAL REGULATOR"/>
    <property type="match status" value="1"/>
</dbReference>
<protein>
    <submittedName>
        <fullName evidence="6">MerR family transcriptional regulator</fullName>
    </submittedName>
</protein>
<dbReference type="SMART" id="SM00422">
    <property type="entry name" value="HTH_MERR"/>
    <property type="match status" value="1"/>
</dbReference>
<dbReference type="Proteomes" id="UP001500707">
    <property type="component" value="Unassembled WGS sequence"/>
</dbReference>
<keyword evidence="1" id="KW-0678">Repressor</keyword>
<dbReference type="PANTHER" id="PTHR30204">
    <property type="entry name" value="REDOX-CYCLING DRUG-SENSING TRANSCRIPTIONAL ACTIVATOR SOXR"/>
    <property type="match status" value="1"/>
</dbReference>
<evidence type="ECO:0000256" key="3">
    <source>
        <dbReference type="ARBA" id="ARBA00023125"/>
    </source>
</evidence>
<gene>
    <name evidence="6" type="ORF">GCM10022295_27740</name>
</gene>
<dbReference type="PROSITE" id="PS50937">
    <property type="entry name" value="HTH_MERR_2"/>
    <property type="match status" value="1"/>
</dbReference>
<dbReference type="InterPro" id="IPR009061">
    <property type="entry name" value="DNA-bd_dom_put_sf"/>
</dbReference>
<accession>A0ABP6W276</accession>
<dbReference type="Pfam" id="PF13411">
    <property type="entry name" value="MerR_1"/>
    <property type="match status" value="1"/>
</dbReference>